<gene>
    <name evidence="1" type="ORF">SAMN02745124_02377</name>
</gene>
<dbReference type="PANTHER" id="PTHR38134:SF2">
    <property type="entry name" value="GALACTOKINASE"/>
    <property type="match status" value="1"/>
</dbReference>
<dbReference type="Gene3D" id="3.40.50.2000">
    <property type="entry name" value="Glycogen Phosphorylase B"/>
    <property type="match status" value="1"/>
</dbReference>
<sequence>MTRELSCFISPHGFGHATRTISVLEALGEILPDLQVRIFSTVPETLFQSSTFPFFYHRIVSDIGLVQDSAFSIDVDQTMNRLADFLPLANESISYCADRCRDSSLIICDISPLGIAVGNRAGIPTLLLENFTWDWIYRPLADRIAAFRPIIDQLTEYYGLADWHVQTEPVCRPLAVDLTCAPLARPCHLTRQEGAALLGGNDRQTVLISMGGIPCTPPFLSRLHTHPDTFFVIAGQSPDGVSYGDNVRFLSPHAPLHHPDLINGADLLICKCGYSTIAECSQTATPLCCVTRTDFAESAVLADYVVARLGGAILDEHQFLSGSWLTDLPDLFAKPRNSPRETGNRRLAEWILPLLS</sequence>
<dbReference type="AlphaFoldDB" id="A0A1M5WMC5"/>
<dbReference type="EMBL" id="FQXS01000013">
    <property type="protein sequence ID" value="SHH88163.1"/>
    <property type="molecule type" value="Genomic_DNA"/>
</dbReference>
<dbReference type="Proteomes" id="UP000184139">
    <property type="component" value="Unassembled WGS sequence"/>
</dbReference>
<protein>
    <recommendedName>
        <fullName evidence="3">Glycosyl transferase family 28 C-terminal domain-containing protein</fullName>
    </recommendedName>
</protein>
<keyword evidence="2" id="KW-1185">Reference proteome</keyword>
<proteinExistence type="predicted"/>
<dbReference type="OrthoDB" id="9776616at2"/>
<reference evidence="1 2" key="1">
    <citation type="submission" date="2016-11" db="EMBL/GenBank/DDBJ databases">
        <authorList>
            <person name="Jaros S."/>
            <person name="Januszkiewicz K."/>
            <person name="Wedrychowicz H."/>
        </authorList>
    </citation>
    <scope>NUCLEOTIDE SEQUENCE [LARGE SCALE GENOMIC DNA]</scope>
    <source>
        <strain evidence="1 2">DSM 9705</strain>
    </source>
</reference>
<dbReference type="RefSeq" id="WP_073376272.1">
    <property type="nucleotide sequence ID" value="NZ_FQXS01000013.1"/>
</dbReference>
<evidence type="ECO:0008006" key="3">
    <source>
        <dbReference type="Google" id="ProtNLM"/>
    </source>
</evidence>
<dbReference type="STRING" id="1121409.SAMN02745124_02377"/>
<dbReference type="SUPFAM" id="SSF53756">
    <property type="entry name" value="UDP-Glycosyltransferase/glycogen phosphorylase"/>
    <property type="match status" value="1"/>
</dbReference>
<dbReference type="InterPro" id="IPR053205">
    <property type="entry name" value="GHMP_kinase_L-arabinokinase"/>
</dbReference>
<evidence type="ECO:0000313" key="2">
    <source>
        <dbReference type="Proteomes" id="UP000184139"/>
    </source>
</evidence>
<evidence type="ECO:0000313" key="1">
    <source>
        <dbReference type="EMBL" id="SHH88163.1"/>
    </source>
</evidence>
<accession>A0A1M5WMC5</accession>
<organism evidence="1 2">
    <name type="scientific">Desulfofustis glycolicus DSM 9705</name>
    <dbReference type="NCBI Taxonomy" id="1121409"/>
    <lineage>
        <taxon>Bacteria</taxon>
        <taxon>Pseudomonadati</taxon>
        <taxon>Thermodesulfobacteriota</taxon>
        <taxon>Desulfobulbia</taxon>
        <taxon>Desulfobulbales</taxon>
        <taxon>Desulfocapsaceae</taxon>
        <taxon>Desulfofustis</taxon>
    </lineage>
</organism>
<dbReference type="PANTHER" id="PTHR38134">
    <property type="entry name" value="SLR1395 PROTEIN"/>
    <property type="match status" value="1"/>
</dbReference>
<name>A0A1M5WMC5_9BACT</name>